<feature type="active site" evidence="1">
    <location>
        <position position="106"/>
    </location>
</feature>
<organism evidence="6 7">
    <name type="scientific">Tigriopus californicus</name>
    <name type="common">Marine copepod</name>
    <dbReference type="NCBI Taxonomy" id="6832"/>
    <lineage>
        <taxon>Eukaryota</taxon>
        <taxon>Metazoa</taxon>
        <taxon>Ecdysozoa</taxon>
        <taxon>Arthropoda</taxon>
        <taxon>Crustacea</taxon>
        <taxon>Multicrustacea</taxon>
        <taxon>Hexanauplia</taxon>
        <taxon>Copepoda</taxon>
        <taxon>Harpacticoida</taxon>
        <taxon>Harpacticidae</taxon>
        <taxon>Tigriopus</taxon>
    </lineage>
</organism>
<feature type="domain" description="Peptidase M12B" evidence="5">
    <location>
        <begin position="101"/>
        <end position="153"/>
    </location>
</feature>
<reference evidence="6 7" key="1">
    <citation type="journal article" date="2018" name="Nat. Ecol. Evol.">
        <title>Genomic signatures of mitonuclear coevolution across populations of Tigriopus californicus.</title>
        <authorList>
            <person name="Barreto F.S."/>
            <person name="Watson E.T."/>
            <person name="Lima T.G."/>
            <person name="Willett C.S."/>
            <person name="Edmands S."/>
            <person name="Li W."/>
            <person name="Burton R.S."/>
        </authorList>
    </citation>
    <scope>NUCLEOTIDE SEQUENCE [LARGE SCALE GENOMIC DNA]</scope>
    <source>
        <strain evidence="6 7">San Diego</strain>
    </source>
</reference>
<keyword evidence="4" id="KW-0732">Signal</keyword>
<dbReference type="PROSITE" id="PS50215">
    <property type="entry name" value="ADAM_MEPRO"/>
    <property type="match status" value="1"/>
</dbReference>
<feature type="compositionally biased region" description="Pro residues" evidence="2">
    <location>
        <begin position="363"/>
        <end position="374"/>
    </location>
</feature>
<evidence type="ECO:0000313" key="7">
    <source>
        <dbReference type="Proteomes" id="UP000318571"/>
    </source>
</evidence>
<dbReference type="InterPro" id="IPR051489">
    <property type="entry name" value="ADAM_Metalloproteinase"/>
</dbReference>
<evidence type="ECO:0000259" key="5">
    <source>
        <dbReference type="PROSITE" id="PS50215"/>
    </source>
</evidence>
<evidence type="ECO:0000256" key="3">
    <source>
        <dbReference type="SAM" id="Phobius"/>
    </source>
</evidence>
<sequence length="406" mass="46169">MNLQVIVVLIFLLNVIPPFQSVQSPSHLRPSSSSNGDRACSLLIAVDELLFNHFQRNFTRITETVKDLVTGANDIYSRDIFLGQFKGIYFRVQTHIKDSVITFSHELGHNFGADHDENRGCSSKYIMASTAVEGNINRFSTCSQKSIRSHLAKRLSLRRYSNCLQPMSRSRSKQVSLCGNGIVEGSEECDCGLDYSQCADPCCYPANIDPGDRYLNSSATPCGWNQKPLCLSQWDPIWKFGLVAPWLFLSCGTVVISLGLYYDWRHNRIFFLKHEVMILNGFKEHALREHHQIQDNHPKPNSNFVQWHPRPPLPMQLRPSSPAKPRFSTKPVLPHPCPNLPPSHRKAKPILRPSAIPTGTRPLPRPITPSPTPLERPTFNLRLMLPVNQRPTRLPYRGERQFDKQS</sequence>
<dbReference type="GO" id="GO:0046872">
    <property type="term" value="F:metal ion binding"/>
    <property type="evidence" value="ECO:0007669"/>
    <property type="project" value="UniProtKB-KW"/>
</dbReference>
<feature type="transmembrane region" description="Helical" evidence="3">
    <location>
        <begin position="237"/>
        <end position="262"/>
    </location>
</feature>
<dbReference type="Gene3D" id="3.40.390.10">
    <property type="entry name" value="Collagenase (Catalytic Domain)"/>
    <property type="match status" value="1"/>
</dbReference>
<evidence type="ECO:0000256" key="1">
    <source>
        <dbReference type="PROSITE-ProRule" id="PRU00276"/>
    </source>
</evidence>
<evidence type="ECO:0000256" key="4">
    <source>
        <dbReference type="SAM" id="SignalP"/>
    </source>
</evidence>
<gene>
    <name evidence="6" type="ORF">TCAL_12969</name>
</gene>
<dbReference type="EMBL" id="VCGU01000003">
    <property type="protein sequence ID" value="TRY77745.1"/>
    <property type="molecule type" value="Genomic_DNA"/>
</dbReference>
<dbReference type="InterPro" id="IPR036436">
    <property type="entry name" value="Disintegrin_dom_sf"/>
</dbReference>
<dbReference type="Gene3D" id="4.10.70.10">
    <property type="entry name" value="Disintegrin domain"/>
    <property type="match status" value="1"/>
</dbReference>
<feature type="region of interest" description="Disordered" evidence="2">
    <location>
        <begin position="340"/>
        <end position="377"/>
    </location>
</feature>
<dbReference type="SUPFAM" id="SSF55486">
    <property type="entry name" value="Metalloproteases ('zincins'), catalytic domain"/>
    <property type="match status" value="1"/>
</dbReference>
<dbReference type="InterPro" id="IPR001590">
    <property type="entry name" value="Peptidase_M12B"/>
</dbReference>
<evidence type="ECO:0000313" key="6">
    <source>
        <dbReference type="EMBL" id="TRY77745.1"/>
    </source>
</evidence>
<keyword evidence="3" id="KW-0472">Membrane</keyword>
<feature type="chain" id="PRO_5021831019" description="Peptidase M12B domain-containing protein" evidence="4">
    <location>
        <begin position="22"/>
        <end position="406"/>
    </location>
</feature>
<comment type="caution">
    <text evidence="6">The sequence shown here is derived from an EMBL/GenBank/DDBJ whole genome shotgun (WGS) entry which is preliminary data.</text>
</comment>
<dbReference type="PANTHER" id="PTHR45702">
    <property type="entry name" value="ADAM10/ADAM17 METALLOPEPTIDASE FAMILY MEMBER"/>
    <property type="match status" value="1"/>
</dbReference>
<dbReference type="GO" id="GO:0006509">
    <property type="term" value="P:membrane protein ectodomain proteolysis"/>
    <property type="evidence" value="ECO:0007669"/>
    <property type="project" value="TreeGrafter"/>
</dbReference>
<keyword evidence="7" id="KW-1185">Reference proteome</keyword>
<keyword evidence="1" id="KW-0862">Zinc</keyword>
<dbReference type="GO" id="GO:0005886">
    <property type="term" value="C:plasma membrane"/>
    <property type="evidence" value="ECO:0007669"/>
    <property type="project" value="TreeGrafter"/>
</dbReference>
<feature type="binding site" evidence="1">
    <location>
        <position position="109"/>
    </location>
    <ligand>
        <name>Zn(2+)</name>
        <dbReference type="ChEBI" id="CHEBI:29105"/>
        <note>catalytic</note>
    </ligand>
</feature>
<proteinExistence type="predicted"/>
<keyword evidence="1" id="KW-0479">Metal-binding</keyword>
<dbReference type="GO" id="GO:0004222">
    <property type="term" value="F:metalloendopeptidase activity"/>
    <property type="evidence" value="ECO:0007669"/>
    <property type="project" value="InterPro"/>
</dbReference>
<feature type="binding site" evidence="1">
    <location>
        <position position="115"/>
    </location>
    <ligand>
        <name>Zn(2+)</name>
        <dbReference type="ChEBI" id="CHEBI:29105"/>
        <note>catalytic</note>
    </ligand>
</feature>
<evidence type="ECO:0000256" key="2">
    <source>
        <dbReference type="SAM" id="MobiDB-lite"/>
    </source>
</evidence>
<protein>
    <recommendedName>
        <fullName evidence="5">Peptidase M12B domain-containing protein</fullName>
    </recommendedName>
</protein>
<keyword evidence="3" id="KW-1133">Transmembrane helix</keyword>
<keyword evidence="3" id="KW-0812">Transmembrane</keyword>
<feature type="signal peptide" evidence="4">
    <location>
        <begin position="1"/>
        <end position="21"/>
    </location>
</feature>
<name>A0A553PJ81_TIGCA</name>
<comment type="caution">
    <text evidence="1">Lacks conserved residue(s) required for the propagation of feature annotation.</text>
</comment>
<dbReference type="Pfam" id="PF13688">
    <property type="entry name" value="Reprolysin_5"/>
    <property type="match status" value="1"/>
</dbReference>
<feature type="binding site" evidence="1">
    <location>
        <position position="105"/>
    </location>
    <ligand>
        <name>Zn(2+)</name>
        <dbReference type="ChEBI" id="CHEBI:29105"/>
        <note>catalytic</note>
    </ligand>
</feature>
<dbReference type="STRING" id="6832.A0A553PJ81"/>
<accession>A0A553PJ81</accession>
<dbReference type="Proteomes" id="UP000318571">
    <property type="component" value="Chromosome 11"/>
</dbReference>
<dbReference type="PANTHER" id="PTHR45702:SF2">
    <property type="entry name" value="KUZBANIAN, ISOFORM A"/>
    <property type="match status" value="1"/>
</dbReference>
<dbReference type="InterPro" id="IPR024079">
    <property type="entry name" value="MetalloPept_cat_dom_sf"/>
</dbReference>
<dbReference type="AlphaFoldDB" id="A0A553PJ81"/>